<dbReference type="Proteomes" id="UP000688947">
    <property type="component" value="Unassembled WGS sequence"/>
</dbReference>
<dbReference type="EMBL" id="JAENGZ010000704">
    <property type="protein sequence ID" value="KAG6955025.1"/>
    <property type="molecule type" value="Genomic_DNA"/>
</dbReference>
<accession>A0A8T1U4J2</accession>
<dbReference type="InterPro" id="IPR014358">
    <property type="entry name" value="Enoyl-ACP_Rdtase_NADH"/>
</dbReference>
<feature type="region of interest" description="Disordered" evidence="7">
    <location>
        <begin position="585"/>
        <end position="709"/>
    </location>
</feature>
<feature type="compositionally biased region" description="Polar residues" evidence="7">
    <location>
        <begin position="106"/>
        <end position="123"/>
    </location>
</feature>
<dbReference type="GO" id="GO:0004318">
    <property type="term" value="F:enoyl-[acyl-carrier-protein] reductase (NADH) activity"/>
    <property type="evidence" value="ECO:0007669"/>
    <property type="project" value="InterPro"/>
</dbReference>
<evidence type="ECO:0000256" key="1">
    <source>
        <dbReference type="ARBA" id="ARBA00005189"/>
    </source>
</evidence>
<evidence type="ECO:0000256" key="5">
    <source>
        <dbReference type="ARBA" id="ARBA00023098"/>
    </source>
</evidence>
<keyword evidence="3" id="KW-0276">Fatty acid metabolism</keyword>
<dbReference type="Pfam" id="PF13561">
    <property type="entry name" value="adh_short_C2"/>
    <property type="match status" value="1"/>
</dbReference>
<keyword evidence="6" id="KW-0275">Fatty acid biosynthesis</keyword>
<evidence type="ECO:0000256" key="4">
    <source>
        <dbReference type="ARBA" id="ARBA00023002"/>
    </source>
</evidence>
<dbReference type="VEuPathDB" id="FungiDB:PC110_g2747"/>
<feature type="compositionally biased region" description="Low complexity" evidence="7">
    <location>
        <begin position="634"/>
        <end position="700"/>
    </location>
</feature>
<feature type="compositionally biased region" description="Polar residues" evidence="7">
    <location>
        <begin position="618"/>
        <end position="632"/>
    </location>
</feature>
<keyword evidence="4" id="KW-0560">Oxidoreductase</keyword>
<evidence type="ECO:0008006" key="10">
    <source>
        <dbReference type="Google" id="ProtNLM"/>
    </source>
</evidence>
<feature type="region of interest" description="Disordered" evidence="7">
    <location>
        <begin position="88"/>
        <end position="123"/>
    </location>
</feature>
<sequence length="709" mass="73755">MKVPSSILALASLTASPNWQIYKQCVPITNNGSGATTQSSGSDENPTKNAPVVTPAATTTAPVATKAPVVQTSTPAPEVTTADPVATKGPVVQTSTPAPEVATATPEGTSIPSSTPAPEVTTATPKDNCLMLLRGKRALVVGLMNKHSLAAGVAQTLLSSGASVVVSSKTPLSESHIKSCAFQIPEAADAPSPALHFEPCDVESDESIDQLMQRCGQIFDGELDILVHSVAFAPRDAFTNGLLDTPRAAWAQALDVSAYSLVALTRAAKALMVQGGGDTRDRSVLALTYAGSTKVVPNYNAMGPAKAALEATARQLAYELGPDGIRVNCLSPGPMNTVSARGIPGISKMRKYAENHAPLRRNSSSGDVGSVAAFLSSDLAAAVTGQTIYDSTMKTPSSILALASLTASVRAHGYISMPKATYEPNTPYTNYNALTTASVNAGFAGGKYDGSPSQNTQVFTDHWNATGYKSLREMTDPIAPDYGYSVETATPVDVTGYTEMWWQNDEYKEGFIASHEGPCEAWIGDTQIFHHNNCAAQFKTYPAKIPADYSSCKGDCLLVFYWLALHEPNWQIYKQCVPITNNGSGASATTQSSGGDDNAASSTTQASASTGNGDSDEIQTGASTDKSASDVVQSEASTGSEASSAEQTESTEAPTTTSDTPAPETTTPEPDAATEAPEATPMAPEVTPATPTATEAATTSGKCGLRRHI</sequence>
<dbReference type="VEuPathDB" id="FungiDB:PC110_g2750"/>
<dbReference type="PANTHER" id="PTHR43159:SF2">
    <property type="entry name" value="ENOYL-[ACYL-CARRIER-PROTEIN] REDUCTASE [NADH], CHLOROPLASTIC"/>
    <property type="match status" value="1"/>
</dbReference>
<dbReference type="PANTHER" id="PTHR43159">
    <property type="entry name" value="ENOYL-[ACYL-CARRIER-PROTEIN] REDUCTASE"/>
    <property type="match status" value="1"/>
</dbReference>
<reference evidence="8" key="1">
    <citation type="submission" date="2021-01" db="EMBL/GenBank/DDBJ databases">
        <title>Phytophthora aleatoria, a newly-described species from Pinus radiata is distinct from Phytophthora cactorum isolates based on comparative genomics.</title>
        <authorList>
            <person name="Mcdougal R."/>
            <person name="Panda P."/>
            <person name="Williams N."/>
            <person name="Studholme D.J."/>
        </authorList>
    </citation>
    <scope>NUCLEOTIDE SEQUENCE</scope>
    <source>
        <strain evidence="8">NZFS 3830</strain>
    </source>
</reference>
<feature type="region of interest" description="Disordered" evidence="7">
    <location>
        <begin position="33"/>
        <end position="53"/>
    </location>
</feature>
<evidence type="ECO:0000256" key="6">
    <source>
        <dbReference type="ARBA" id="ARBA00023160"/>
    </source>
</evidence>
<feature type="compositionally biased region" description="Polar residues" evidence="7">
    <location>
        <begin position="33"/>
        <end position="44"/>
    </location>
</feature>
<dbReference type="OrthoDB" id="417891at2759"/>
<evidence type="ECO:0000313" key="9">
    <source>
        <dbReference type="Proteomes" id="UP000688947"/>
    </source>
</evidence>
<comment type="caution">
    <text evidence="8">The sequence shown here is derived from an EMBL/GenBank/DDBJ whole genome shotgun (WGS) entry which is preliminary data.</text>
</comment>
<evidence type="ECO:0000256" key="7">
    <source>
        <dbReference type="SAM" id="MobiDB-lite"/>
    </source>
</evidence>
<comment type="pathway">
    <text evidence="1">Lipid metabolism.</text>
</comment>
<evidence type="ECO:0000313" key="8">
    <source>
        <dbReference type="EMBL" id="KAG6955025.1"/>
    </source>
</evidence>
<keyword evidence="5" id="KW-0443">Lipid metabolism</keyword>
<dbReference type="InterPro" id="IPR002347">
    <property type="entry name" value="SDR_fam"/>
</dbReference>
<organism evidence="8 9">
    <name type="scientific">Phytophthora cactorum</name>
    <dbReference type="NCBI Taxonomy" id="29920"/>
    <lineage>
        <taxon>Eukaryota</taxon>
        <taxon>Sar</taxon>
        <taxon>Stramenopiles</taxon>
        <taxon>Oomycota</taxon>
        <taxon>Peronosporomycetes</taxon>
        <taxon>Peronosporales</taxon>
        <taxon>Peronosporaceae</taxon>
        <taxon>Phytophthora</taxon>
    </lineage>
</organism>
<protein>
    <recommendedName>
        <fullName evidence="10">NAD(P)-binding domain</fullName>
    </recommendedName>
</protein>
<name>A0A8T1U4J2_9STRA</name>
<gene>
    <name evidence="8" type="ORF">JG687_00011452</name>
</gene>
<dbReference type="GO" id="GO:0006633">
    <property type="term" value="P:fatty acid biosynthetic process"/>
    <property type="evidence" value="ECO:0007669"/>
    <property type="project" value="UniProtKB-KW"/>
</dbReference>
<proteinExistence type="predicted"/>
<dbReference type="VEuPathDB" id="FungiDB:PC110_g2749"/>
<feature type="compositionally biased region" description="Low complexity" evidence="7">
    <location>
        <begin position="585"/>
        <end position="610"/>
    </location>
</feature>
<keyword evidence="2" id="KW-0444">Lipid biosynthesis</keyword>
<evidence type="ECO:0000256" key="2">
    <source>
        <dbReference type="ARBA" id="ARBA00022516"/>
    </source>
</evidence>
<dbReference type="AlphaFoldDB" id="A0A8T1U4J2"/>
<evidence type="ECO:0000256" key="3">
    <source>
        <dbReference type="ARBA" id="ARBA00022832"/>
    </source>
</evidence>